<keyword evidence="3" id="KW-1185">Reference proteome</keyword>
<keyword evidence="1" id="KW-0472">Membrane</keyword>
<accession>A0A1W1WQE8</accession>
<dbReference type="AlphaFoldDB" id="A0A1W1WQE8"/>
<dbReference type="EMBL" id="FWWZ01000001">
    <property type="protein sequence ID" value="SMC08452.1"/>
    <property type="molecule type" value="Genomic_DNA"/>
</dbReference>
<proteinExistence type="predicted"/>
<reference evidence="3" key="1">
    <citation type="submission" date="2017-04" db="EMBL/GenBank/DDBJ databases">
        <authorList>
            <person name="Varghese N."/>
            <person name="Submissions S."/>
        </authorList>
    </citation>
    <scope>NUCLEOTIDE SEQUENCE [LARGE SCALE GENOMIC DNA]</scope>
    <source>
        <strain evidence="3">DSM 16512</strain>
    </source>
</reference>
<name>A0A1W1WQE8_9BACT</name>
<dbReference type="Proteomes" id="UP000192602">
    <property type="component" value="Unassembled WGS sequence"/>
</dbReference>
<organism evidence="2 3">
    <name type="scientific">Nitratiruptor tergarcus DSM 16512</name>
    <dbReference type="NCBI Taxonomy" id="1069081"/>
    <lineage>
        <taxon>Bacteria</taxon>
        <taxon>Pseudomonadati</taxon>
        <taxon>Campylobacterota</taxon>
        <taxon>Epsilonproteobacteria</taxon>
        <taxon>Nautiliales</taxon>
        <taxon>Nitratiruptoraceae</taxon>
        <taxon>Nitratiruptor</taxon>
    </lineage>
</organism>
<gene>
    <name evidence="2" type="ORF">SAMN05660197_0204</name>
</gene>
<evidence type="ECO:0000313" key="3">
    <source>
        <dbReference type="Proteomes" id="UP000192602"/>
    </source>
</evidence>
<evidence type="ECO:0000313" key="2">
    <source>
        <dbReference type="EMBL" id="SMC08452.1"/>
    </source>
</evidence>
<keyword evidence="1" id="KW-0812">Transmembrane</keyword>
<evidence type="ECO:0000256" key="1">
    <source>
        <dbReference type="SAM" id="Phobius"/>
    </source>
</evidence>
<protein>
    <submittedName>
        <fullName evidence="2">Uncharacterized protein</fullName>
    </submittedName>
</protein>
<keyword evidence="1" id="KW-1133">Transmembrane helix</keyword>
<sequence length="33" mass="3606">MVDKLEAIIAWMLLGTAIITLWAVATPHHAYVG</sequence>
<feature type="transmembrane region" description="Helical" evidence="1">
    <location>
        <begin position="7"/>
        <end position="25"/>
    </location>
</feature>